<evidence type="ECO:0000313" key="2">
    <source>
        <dbReference type="EMBL" id="KAF6765321.1"/>
    </source>
</evidence>
<keyword evidence="3" id="KW-1185">Reference proteome</keyword>
<accession>A0A8H6MGU1</accession>
<dbReference type="PANTHER" id="PTHR19959">
    <property type="entry name" value="KINESIN LIGHT CHAIN"/>
    <property type="match status" value="1"/>
</dbReference>
<organism evidence="2 3">
    <name type="scientific">Ephemerocybe angulata</name>
    <dbReference type="NCBI Taxonomy" id="980116"/>
    <lineage>
        <taxon>Eukaryota</taxon>
        <taxon>Fungi</taxon>
        <taxon>Dikarya</taxon>
        <taxon>Basidiomycota</taxon>
        <taxon>Agaricomycotina</taxon>
        <taxon>Agaricomycetes</taxon>
        <taxon>Agaricomycetidae</taxon>
        <taxon>Agaricales</taxon>
        <taxon>Agaricineae</taxon>
        <taxon>Psathyrellaceae</taxon>
        <taxon>Ephemerocybe</taxon>
    </lineage>
</organism>
<reference evidence="2 3" key="1">
    <citation type="submission" date="2020-07" db="EMBL/GenBank/DDBJ databases">
        <title>Comparative genomics of pyrophilous fungi reveals a link between fire events and developmental genes.</title>
        <authorList>
            <consortium name="DOE Joint Genome Institute"/>
            <person name="Steindorff A.S."/>
            <person name="Carver A."/>
            <person name="Calhoun S."/>
            <person name="Stillman K."/>
            <person name="Liu H."/>
            <person name="Lipzen A."/>
            <person name="Pangilinan J."/>
            <person name="Labutti K."/>
            <person name="Bruns T.D."/>
            <person name="Grigoriev I.V."/>
        </authorList>
    </citation>
    <scope>NUCLEOTIDE SEQUENCE [LARGE SCALE GENOMIC DNA]</scope>
    <source>
        <strain evidence="2 3">CBS 144469</strain>
    </source>
</reference>
<dbReference type="PANTHER" id="PTHR19959:SF119">
    <property type="entry name" value="FUNGAL LIPASE-LIKE DOMAIN-CONTAINING PROTEIN"/>
    <property type="match status" value="1"/>
</dbReference>
<dbReference type="Pfam" id="PF12770">
    <property type="entry name" value="CHAT"/>
    <property type="match status" value="1"/>
</dbReference>
<dbReference type="InterPro" id="IPR011990">
    <property type="entry name" value="TPR-like_helical_dom_sf"/>
</dbReference>
<dbReference type="OrthoDB" id="9991317at2759"/>
<dbReference type="AlphaFoldDB" id="A0A8H6MGU1"/>
<dbReference type="SUPFAM" id="SSF81901">
    <property type="entry name" value="HCP-like"/>
    <property type="match status" value="1"/>
</dbReference>
<evidence type="ECO:0000259" key="1">
    <source>
        <dbReference type="Pfam" id="PF12770"/>
    </source>
</evidence>
<protein>
    <submittedName>
        <fullName evidence="2">CHAT domain-containing protein</fullName>
    </submittedName>
</protein>
<comment type="caution">
    <text evidence="2">The sequence shown here is derived from an EMBL/GenBank/DDBJ whole genome shotgun (WGS) entry which is preliminary data.</text>
</comment>
<sequence>MRGVGLLEGSVDISRIKEATASLTWAVDLTAPGDTELPSRFSDLGVSFSSLFEQTGDLPDINKAVSAHQTAVELVPDDHPNMSRFLYNLGASLTCRFEQTGEASDISEAVAVLHRSVDLLSPDDPNMPSRLASLGLSYRRRFNWTVELLDINEVIALLQRAVKLTPQSHPALPGRLADLGSSFEARFDRTGEFADITEAISATRRAVELTPQGHGELPAMLSNLGSSLASRFMRNGDLSDISESISLLQRSLDLTPQDHPVVPTLLANLGSTLNTRFGRTGNLSDITEAVIVTHQAVELTPQGHLDMPSRLSALGRALTHSFERTGELSDIDEAISAKRRALELTPLGHADLPRRLQSLGTSYHRRFQRTGVPSDIAEAFSAHRRSIELTPDGHASMPNRLTDLAGTLFARFEHSGELSDVTEAVSVLQRAVELTPEGHDDMYSRLNNLGVAFNRLFAFGVDPDANLDRSIIHFKAAAACGSGSPQRKLDAAVACARMLYRNHPHSPNTLPAFATAITLVALTAGLEQTIRGRYTRLQGISGLASEAAAAACRLDKADKALEWLEQGRCLVWNQLNNLRTPLDNLHMARSEKISLEDEARAHLELAKQWDEALEEVRGTPGFETFLKPPVCSSIIQHLPGSGPIIVINVDKSRCDAIALLAGMDTPLHITLPNFSIEKANAPKAGRKCAEDERVLRVLRGLWDDVAKPILDGLGISKASETSTDLLPRIWWCPTGLLSFLPLHAAGIYRGSDSESVLDYVVSSYTPNVAAITDRVRSQGSIPTGSSGLFLTSQPDAPGTSPIPGTTKEVQSIFRKAAGTGVRALKLEGDELGPGECLERMVEFSSIHLACHASQNAGEPLESRFHFHRGSLELGTILKANLKHADLAFLSACQTSTGDEKISDEAVHLAAGMLAAGYRRVVATMWSIGDQPAQEVATSFYDYIIAHRTTDGSGEFDGTLSAYALHHATQELRRNLDDSDHSLLTWIPFVHYGH</sequence>
<dbReference type="EMBL" id="JACGCI010000002">
    <property type="protein sequence ID" value="KAF6765321.1"/>
    <property type="molecule type" value="Genomic_DNA"/>
</dbReference>
<proteinExistence type="predicted"/>
<dbReference type="InterPro" id="IPR024983">
    <property type="entry name" value="CHAT_dom"/>
</dbReference>
<dbReference type="Proteomes" id="UP000521943">
    <property type="component" value="Unassembled WGS sequence"/>
</dbReference>
<dbReference type="Gene3D" id="1.25.40.10">
    <property type="entry name" value="Tetratricopeptide repeat domain"/>
    <property type="match status" value="3"/>
</dbReference>
<feature type="domain" description="CHAT" evidence="1">
    <location>
        <begin position="696"/>
        <end position="992"/>
    </location>
</feature>
<gene>
    <name evidence="2" type="ORF">DFP72DRAFT_1107953</name>
</gene>
<evidence type="ECO:0000313" key="3">
    <source>
        <dbReference type="Proteomes" id="UP000521943"/>
    </source>
</evidence>
<name>A0A8H6MGU1_9AGAR</name>